<dbReference type="GO" id="GO:0007399">
    <property type="term" value="P:nervous system development"/>
    <property type="evidence" value="ECO:0007669"/>
    <property type="project" value="UniProtKB-ARBA"/>
</dbReference>
<keyword evidence="3" id="KW-0479">Metal-binding</keyword>
<dbReference type="SUPFAM" id="SSF57667">
    <property type="entry name" value="beta-beta-alpha zinc fingers"/>
    <property type="match status" value="5"/>
</dbReference>
<feature type="domain" description="C2H2-type" evidence="14">
    <location>
        <begin position="633"/>
        <end position="660"/>
    </location>
</feature>
<dbReference type="PROSITE" id="PS50157">
    <property type="entry name" value="ZINC_FINGER_C2H2_2"/>
    <property type="match status" value="9"/>
</dbReference>
<keyword evidence="5 12" id="KW-0863">Zinc-finger</keyword>
<dbReference type="FunFam" id="3.30.160.60:FF:000708">
    <property type="entry name" value="Sal-like protein 1"/>
    <property type="match status" value="1"/>
</dbReference>
<evidence type="ECO:0000256" key="1">
    <source>
        <dbReference type="ARBA" id="ARBA00004123"/>
    </source>
</evidence>
<dbReference type="FunFam" id="3.30.160.60:FF:000130">
    <property type="entry name" value="Spalt-like transcription factor 4"/>
    <property type="match status" value="1"/>
</dbReference>
<evidence type="ECO:0000256" key="5">
    <source>
        <dbReference type="ARBA" id="ARBA00022771"/>
    </source>
</evidence>
<dbReference type="Pfam" id="PF00096">
    <property type="entry name" value="zf-C2H2"/>
    <property type="match status" value="6"/>
</dbReference>
<protein>
    <submittedName>
        <fullName evidence="15">Homeotic protein spalt-major-like protein</fullName>
    </submittedName>
</protein>
<feature type="compositionally biased region" description="Polar residues" evidence="13">
    <location>
        <begin position="905"/>
        <end position="935"/>
    </location>
</feature>
<comment type="caution">
    <text evidence="15">The sequence shown here is derived from an EMBL/GenBank/DDBJ whole genome shotgun (WGS) entry which is preliminary data.</text>
</comment>
<feature type="compositionally biased region" description="Polar residues" evidence="13">
    <location>
        <begin position="825"/>
        <end position="841"/>
    </location>
</feature>
<dbReference type="FunFam" id="3.30.160.60:FF:000025">
    <property type="entry name" value="Spalt-like transcription factor 1"/>
    <property type="match status" value="1"/>
</dbReference>
<evidence type="ECO:0000256" key="13">
    <source>
        <dbReference type="SAM" id="MobiDB-lite"/>
    </source>
</evidence>
<evidence type="ECO:0000256" key="8">
    <source>
        <dbReference type="ARBA" id="ARBA00023125"/>
    </source>
</evidence>
<dbReference type="FunFam" id="3.30.160.60:FF:000215">
    <property type="entry name" value="Spalt-like transcription factor 3"/>
    <property type="match status" value="1"/>
</dbReference>
<dbReference type="AlphaFoldDB" id="A0A3S3Q8N7"/>
<dbReference type="PROSITE" id="PS00028">
    <property type="entry name" value="ZINC_FINGER_C2H2_1"/>
    <property type="match status" value="9"/>
</dbReference>
<feature type="compositionally biased region" description="Low complexity" evidence="13">
    <location>
        <begin position="74"/>
        <end position="108"/>
    </location>
</feature>
<evidence type="ECO:0000256" key="9">
    <source>
        <dbReference type="ARBA" id="ARBA00023163"/>
    </source>
</evidence>
<feature type="compositionally biased region" description="Low complexity" evidence="13">
    <location>
        <begin position="58"/>
        <end position="67"/>
    </location>
</feature>
<feature type="compositionally biased region" description="Basic and acidic residues" evidence="13">
    <location>
        <begin position="894"/>
        <end position="904"/>
    </location>
</feature>
<evidence type="ECO:0000259" key="14">
    <source>
        <dbReference type="PROSITE" id="PS50157"/>
    </source>
</evidence>
<dbReference type="Gene3D" id="3.30.160.60">
    <property type="entry name" value="Classic Zinc Finger"/>
    <property type="match status" value="9"/>
</dbReference>
<feature type="compositionally biased region" description="Low complexity" evidence="13">
    <location>
        <begin position="298"/>
        <end position="308"/>
    </location>
</feature>
<feature type="region of interest" description="Disordered" evidence="13">
    <location>
        <begin position="288"/>
        <end position="312"/>
    </location>
</feature>
<evidence type="ECO:0000256" key="3">
    <source>
        <dbReference type="ARBA" id="ARBA00022723"/>
    </source>
</evidence>
<dbReference type="GO" id="GO:0000978">
    <property type="term" value="F:RNA polymerase II cis-regulatory region sequence-specific DNA binding"/>
    <property type="evidence" value="ECO:0007669"/>
    <property type="project" value="TreeGrafter"/>
</dbReference>
<evidence type="ECO:0000256" key="2">
    <source>
        <dbReference type="ARBA" id="ARBA00022553"/>
    </source>
</evidence>
<dbReference type="GO" id="GO:0048513">
    <property type="term" value="P:animal organ development"/>
    <property type="evidence" value="ECO:0007669"/>
    <property type="project" value="UniProtKB-ARBA"/>
</dbReference>
<dbReference type="PANTHER" id="PTHR23233">
    <property type="entry name" value="SAL-LIKE PROTEIN"/>
    <property type="match status" value="1"/>
</dbReference>
<name>A0A3S3Q8N7_9ACAR</name>
<dbReference type="GO" id="GO:0008270">
    <property type="term" value="F:zinc ion binding"/>
    <property type="evidence" value="ECO:0007669"/>
    <property type="project" value="UniProtKB-KW"/>
</dbReference>
<keyword evidence="2" id="KW-0597">Phosphoprotein</keyword>
<feature type="compositionally biased region" description="Low complexity" evidence="13">
    <location>
        <begin position="1086"/>
        <end position="1098"/>
    </location>
</feature>
<evidence type="ECO:0000256" key="10">
    <source>
        <dbReference type="ARBA" id="ARBA00023242"/>
    </source>
</evidence>
<dbReference type="GO" id="GO:0000981">
    <property type="term" value="F:DNA-binding transcription factor activity, RNA polymerase II-specific"/>
    <property type="evidence" value="ECO:0007669"/>
    <property type="project" value="TreeGrafter"/>
</dbReference>
<evidence type="ECO:0000256" key="12">
    <source>
        <dbReference type="PROSITE-ProRule" id="PRU00042"/>
    </source>
</evidence>
<feature type="compositionally biased region" description="Basic and acidic residues" evidence="13">
    <location>
        <begin position="462"/>
        <end position="474"/>
    </location>
</feature>
<feature type="compositionally biased region" description="Acidic residues" evidence="13">
    <location>
        <begin position="442"/>
        <end position="461"/>
    </location>
</feature>
<dbReference type="Proteomes" id="UP000285301">
    <property type="component" value="Unassembled WGS sequence"/>
</dbReference>
<reference evidence="15 16" key="1">
    <citation type="journal article" date="2018" name="Gigascience">
        <title>Genomes of trombidid mites reveal novel predicted allergens and laterally-transferred genes associated with secondary metabolism.</title>
        <authorList>
            <person name="Dong X."/>
            <person name="Chaisiri K."/>
            <person name="Xia D."/>
            <person name="Armstrong S.D."/>
            <person name="Fang Y."/>
            <person name="Donnelly M.J."/>
            <person name="Kadowaki T."/>
            <person name="McGarry J.W."/>
            <person name="Darby A.C."/>
            <person name="Makepeace B.L."/>
        </authorList>
    </citation>
    <scope>NUCLEOTIDE SEQUENCE [LARGE SCALE GENOMIC DNA]</scope>
    <source>
        <strain evidence="15">UoL-WK</strain>
    </source>
</reference>
<keyword evidence="16" id="KW-1185">Reference proteome</keyword>
<gene>
    <name evidence="15" type="ORF">B4U79_13888</name>
</gene>
<evidence type="ECO:0000256" key="7">
    <source>
        <dbReference type="ARBA" id="ARBA00023015"/>
    </source>
</evidence>
<organism evidence="15 16">
    <name type="scientific">Dinothrombium tinctorium</name>
    <dbReference type="NCBI Taxonomy" id="1965070"/>
    <lineage>
        <taxon>Eukaryota</taxon>
        <taxon>Metazoa</taxon>
        <taxon>Ecdysozoa</taxon>
        <taxon>Arthropoda</taxon>
        <taxon>Chelicerata</taxon>
        <taxon>Arachnida</taxon>
        <taxon>Acari</taxon>
        <taxon>Acariformes</taxon>
        <taxon>Trombidiformes</taxon>
        <taxon>Prostigmata</taxon>
        <taxon>Anystina</taxon>
        <taxon>Parasitengona</taxon>
        <taxon>Trombidioidea</taxon>
        <taxon>Trombidiidae</taxon>
        <taxon>Dinothrombium</taxon>
    </lineage>
</organism>
<sequence>MSSPPSQMPPAAIQSTLCALQQQQFMLLHVIQQLQAQIAGSGGNSTVLPFLVPQIPAAAPSESPPDSMECEGNSASVTSSSTPSMTSTLKNVNASSPPSTSINSTTTSTTTAILSSTTNTPTSVIVSTSSVKTESTKTSVASLLSSTEEGSHVPLGLNEIPPPPAPDEPNTLELLQRHTEQALQNTMSGSSFLINGISGIGSSDFLKFRKDGKEDPTCRHRCRFCGKVFGSDSALQIHIRSHTGERPFKCNVCGNRFSTKGNLKVHFQRHKAKYPHIKMNPHPVPEHLDKFHPPIEPPSGSQSPTPSLTTPPPFGALTTPLNVSGDVLMSQSLPALNQPLIESAKIKQETKSKLNAEQTVKRQSMSDSRSPNNQHFGFALSSRSFSPNDISNTSTISDNDFTSDNETRKGEISDGEEENGEGDMRAHSPSSPLNLRNTQSNEEADEEMSGDEEEKEEEADEAQTKDERSKDDPNLNHSDSSNSSLISSNSATPANSTACPFFPPNFPSYFHPGSFPGSFTGVLPPFHLPQTVVTTTSGAVVPTSNGTPTSSSNINNDPSFYQDLLPKPGSTDNSWESLMEIQKASETCKLQQLVDNIEHKLTDPNQCIICHRVLSCKSALQMHYRTHTGERPFKCKICGRAFTTKGNLKTHMGVHRVKPPLRILHQCPVCHKQFTNALVLQQHIRMHTGEPTDIPPEHIMANEVIHPQMLPPSFHRSLLPPFGQHVNPQTGVFASHPSITGVPSVFTSTATSTSTAIPTSNAEKSKPILKNCKQNSSQKSPKSEDEEERQERNSVSPAASEASNSAPSPADSSKSDASSAPKNNHSSVPQTLGSETTATNGLANVNSSTSLAALENHVKTINSCAPTTLPFGPFSLGLQQFSQYQQRFAMSDQSDTRSQEHSSRPTDLSQVSASQERSPAVSQALSPASMTSKGTSFDGEVSPDERSSPGSMSRHPEDSLSNPPSSGALDLTPKHSNSHGKQTTTPSLIPSPMFPTPFIGLSYPTGRPNTTCQICLKTFACNSALEIHYRSHTKERPFKCTICDRGFSTKGNMKQHMLTHKIRDLPPGLYTTTNTSATTTVTFSANTNSNASMSSNSNGGVESKEKVSSEKKCPTPNCTDSDEKKGTSATNTQNAPKHVCPDCNKPFSSQSALQIHTRTHTGDKPFKCAVCGRAFTTKGNLKVHMGTHMWNNGLSRRGRRMSIDLPNLHIQPFHNF</sequence>
<dbReference type="InterPro" id="IPR051565">
    <property type="entry name" value="Sal_C2H2-zinc-finger"/>
</dbReference>
<feature type="region of interest" description="Disordered" evidence="13">
    <location>
        <begin position="754"/>
        <end position="841"/>
    </location>
</feature>
<dbReference type="InterPro" id="IPR036236">
    <property type="entry name" value="Znf_C2H2_sf"/>
</dbReference>
<feature type="domain" description="C2H2-type" evidence="14">
    <location>
        <begin position="1138"/>
        <end position="1165"/>
    </location>
</feature>
<dbReference type="GO" id="GO:0035107">
    <property type="term" value="P:appendage morphogenesis"/>
    <property type="evidence" value="ECO:0007669"/>
    <property type="project" value="UniProtKB-ARBA"/>
</dbReference>
<feature type="domain" description="C2H2-type" evidence="14">
    <location>
        <begin position="1166"/>
        <end position="1193"/>
    </location>
</feature>
<evidence type="ECO:0000256" key="4">
    <source>
        <dbReference type="ARBA" id="ARBA00022737"/>
    </source>
</evidence>
<dbReference type="Pfam" id="PF13894">
    <property type="entry name" value="zf-C2H2_4"/>
    <property type="match status" value="1"/>
</dbReference>
<feature type="compositionally biased region" description="Polar residues" evidence="13">
    <location>
        <begin position="979"/>
        <end position="988"/>
    </location>
</feature>
<feature type="domain" description="C2H2-type" evidence="14">
    <location>
        <begin position="605"/>
        <end position="632"/>
    </location>
</feature>
<dbReference type="GO" id="GO:0030154">
    <property type="term" value="P:cell differentiation"/>
    <property type="evidence" value="ECO:0007669"/>
    <property type="project" value="UniProtKB-ARBA"/>
</dbReference>
<evidence type="ECO:0000313" key="16">
    <source>
        <dbReference type="Proteomes" id="UP000285301"/>
    </source>
</evidence>
<dbReference type="InterPro" id="IPR013087">
    <property type="entry name" value="Znf_C2H2_type"/>
</dbReference>
<dbReference type="FunFam" id="3.30.160.60:FF:000341">
    <property type="entry name" value="Spalt-like transcription factor 1"/>
    <property type="match status" value="1"/>
</dbReference>
<dbReference type="FunFam" id="3.30.160.60:FF:002027">
    <property type="entry name" value="Blast:Sal-like protein 3"/>
    <property type="match status" value="1"/>
</dbReference>
<keyword evidence="4" id="KW-0677">Repeat</keyword>
<dbReference type="Pfam" id="PF12874">
    <property type="entry name" value="zf-met"/>
    <property type="match status" value="1"/>
</dbReference>
<dbReference type="FunFam" id="3.30.160.60:FF:000574">
    <property type="entry name" value="sal-like protein 2 isoform X2"/>
    <property type="match status" value="1"/>
</dbReference>
<feature type="region of interest" description="Disordered" evidence="13">
    <location>
        <begin position="887"/>
        <end position="993"/>
    </location>
</feature>
<comment type="similarity">
    <text evidence="11">Belongs to the sal C2H2-type zinc-finger protein family.</text>
</comment>
<dbReference type="SMART" id="SM00355">
    <property type="entry name" value="ZnF_C2H2"/>
    <property type="match status" value="9"/>
</dbReference>
<dbReference type="STRING" id="1965070.A0A3S3Q8N7"/>
<keyword evidence="8" id="KW-0238">DNA-binding</keyword>
<proteinExistence type="inferred from homology"/>
<dbReference type="GO" id="GO:0005634">
    <property type="term" value="C:nucleus"/>
    <property type="evidence" value="ECO:0007669"/>
    <property type="project" value="UniProtKB-SubCell"/>
</dbReference>
<keyword evidence="7" id="KW-0805">Transcription regulation</keyword>
<feature type="compositionally biased region" description="Polar residues" evidence="13">
    <location>
        <begin position="428"/>
        <end position="441"/>
    </location>
</feature>
<feature type="compositionally biased region" description="Low complexity" evidence="13">
    <location>
        <begin position="475"/>
        <end position="495"/>
    </location>
</feature>
<keyword evidence="10" id="KW-0539">Nucleus</keyword>
<feature type="compositionally biased region" description="Polar residues" evidence="13">
    <location>
        <begin position="355"/>
        <end position="404"/>
    </location>
</feature>
<dbReference type="OrthoDB" id="8749569at2759"/>
<feature type="domain" description="C2H2-type" evidence="14">
    <location>
        <begin position="248"/>
        <end position="275"/>
    </location>
</feature>
<evidence type="ECO:0000313" key="15">
    <source>
        <dbReference type="EMBL" id="RWS15905.1"/>
    </source>
</evidence>
<feature type="domain" description="C2H2-type" evidence="14">
    <location>
        <begin position="220"/>
        <end position="247"/>
    </location>
</feature>
<feature type="compositionally biased region" description="Basic and acidic residues" evidence="13">
    <location>
        <begin position="1102"/>
        <end position="1113"/>
    </location>
</feature>
<evidence type="ECO:0000256" key="11">
    <source>
        <dbReference type="ARBA" id="ARBA00038474"/>
    </source>
</evidence>
<accession>A0A3S3Q8N7</accession>
<feature type="domain" description="C2H2-type" evidence="14">
    <location>
        <begin position="665"/>
        <end position="692"/>
    </location>
</feature>
<feature type="region of interest" description="Disordered" evidence="13">
    <location>
        <begin position="1086"/>
        <end position="1136"/>
    </location>
</feature>
<comment type="subcellular location">
    <subcellularLocation>
        <location evidence="1">Nucleus</location>
    </subcellularLocation>
</comment>
<feature type="region of interest" description="Disordered" evidence="13">
    <location>
        <begin position="347"/>
        <end position="495"/>
    </location>
</feature>
<feature type="compositionally biased region" description="Low complexity" evidence="13">
    <location>
        <begin position="793"/>
        <end position="824"/>
    </location>
</feature>
<dbReference type="EMBL" id="NCKU01000341">
    <property type="protein sequence ID" value="RWS15905.1"/>
    <property type="molecule type" value="Genomic_DNA"/>
</dbReference>
<keyword evidence="9" id="KW-0804">Transcription</keyword>
<feature type="domain" description="C2H2-type" evidence="14">
    <location>
        <begin position="1010"/>
        <end position="1037"/>
    </location>
</feature>
<dbReference type="PANTHER" id="PTHR23233:SF84">
    <property type="entry name" value="FI23031P1"/>
    <property type="match status" value="1"/>
</dbReference>
<evidence type="ECO:0000256" key="6">
    <source>
        <dbReference type="ARBA" id="ARBA00022833"/>
    </source>
</evidence>
<feature type="domain" description="C2H2-type" evidence="14">
    <location>
        <begin position="1038"/>
        <end position="1060"/>
    </location>
</feature>
<feature type="region of interest" description="Disordered" evidence="13">
    <location>
        <begin position="58"/>
        <end position="108"/>
    </location>
</feature>
<keyword evidence="6" id="KW-0862">Zinc</keyword>